<keyword evidence="2" id="KW-1185">Reference proteome</keyword>
<name>A0A0F5JVL0_9BURK</name>
<dbReference type="STRING" id="28092.WM40_23775"/>
<protein>
    <submittedName>
        <fullName evidence="1">Uncharacterized protein</fullName>
    </submittedName>
</protein>
<proteinExistence type="predicted"/>
<sequence length="275" mass="28917">MHGHAASGGQYVHLFCTTPYSITIMDSSGRVNYTSLNESDPSLTNIGKSVPKSASTLAELRAMESDSTNQVFVTGYGMYYYDASDTTSPESIPRVIVADDGSRYKRSTEYVIGGWVQASAAADATVTGAHFSYNDESTGYAHITSNPGGATGGGLIVRTVSADGETEAGRVTIGRTGSVDAQGQIVSRTTFLTSGGVVYLTADGTRYLSYDGTQYNLPGAALYLNNSPVLNLSNYLTLNETQAVGCMTLGTSTPTVGSWFAIGQASGIYLFIRTA</sequence>
<evidence type="ECO:0000313" key="2">
    <source>
        <dbReference type="Proteomes" id="UP000033618"/>
    </source>
</evidence>
<evidence type="ECO:0000313" key="1">
    <source>
        <dbReference type="EMBL" id="KKB61322.1"/>
    </source>
</evidence>
<gene>
    <name evidence="1" type="ORF">WM40_23775</name>
</gene>
<dbReference type="AlphaFoldDB" id="A0A0F5JVL0"/>
<comment type="caution">
    <text evidence="1">The sequence shown here is derived from an EMBL/GenBank/DDBJ whole genome shotgun (WGS) entry which is preliminary data.</text>
</comment>
<dbReference type="EMBL" id="LAQU01000049">
    <property type="protein sequence ID" value="KKB61322.1"/>
    <property type="molecule type" value="Genomic_DNA"/>
</dbReference>
<accession>A0A0F5JVL0</accession>
<organism evidence="1 2">
    <name type="scientific">Robbsia andropogonis</name>
    <dbReference type="NCBI Taxonomy" id="28092"/>
    <lineage>
        <taxon>Bacteria</taxon>
        <taxon>Pseudomonadati</taxon>
        <taxon>Pseudomonadota</taxon>
        <taxon>Betaproteobacteria</taxon>
        <taxon>Burkholderiales</taxon>
        <taxon>Burkholderiaceae</taxon>
        <taxon>Robbsia</taxon>
    </lineage>
</organism>
<dbReference type="PATRIC" id="fig|28092.6.peg.5592"/>
<dbReference type="Proteomes" id="UP000033618">
    <property type="component" value="Unassembled WGS sequence"/>
</dbReference>
<reference evidence="1 2" key="1">
    <citation type="submission" date="2015-03" db="EMBL/GenBank/DDBJ databases">
        <title>Draft Genome Sequence of Burkholderia andropogonis type strain ICMP2807, isolated from Sorghum bicolor.</title>
        <authorList>
            <person name="Lopes-Santos L."/>
            <person name="Castro D.B."/>
            <person name="Ottoboni L.M."/>
            <person name="Park D."/>
            <person name="Weirc B.S."/>
            <person name="Destefano S.A."/>
        </authorList>
    </citation>
    <scope>NUCLEOTIDE SEQUENCE [LARGE SCALE GENOMIC DNA]</scope>
    <source>
        <strain evidence="1 2">ICMP2807</strain>
    </source>
</reference>